<accession>A0ACA9QTV3</accession>
<proteinExistence type="predicted"/>
<reference evidence="1" key="1">
    <citation type="submission" date="2021-06" db="EMBL/GenBank/DDBJ databases">
        <authorList>
            <person name="Kallberg Y."/>
            <person name="Tangrot J."/>
            <person name="Rosling A."/>
        </authorList>
    </citation>
    <scope>NUCLEOTIDE SEQUENCE</scope>
    <source>
        <strain evidence="1">28 12/20/2015</strain>
    </source>
</reference>
<name>A0ACA9QTV3_9GLOM</name>
<evidence type="ECO:0000313" key="1">
    <source>
        <dbReference type="EMBL" id="CAG8761152.1"/>
    </source>
</evidence>
<gene>
    <name evidence="1" type="ORF">SPELUC_LOCUS15145</name>
</gene>
<evidence type="ECO:0000313" key="2">
    <source>
        <dbReference type="Proteomes" id="UP000789366"/>
    </source>
</evidence>
<protein>
    <submittedName>
        <fullName evidence="1">11963_t:CDS:1</fullName>
    </submittedName>
</protein>
<keyword evidence="2" id="KW-1185">Reference proteome</keyword>
<dbReference type="EMBL" id="CAJVPW010048378">
    <property type="protein sequence ID" value="CAG8761152.1"/>
    <property type="molecule type" value="Genomic_DNA"/>
</dbReference>
<comment type="caution">
    <text evidence="1">The sequence shown here is derived from an EMBL/GenBank/DDBJ whole genome shotgun (WGS) entry which is preliminary data.</text>
</comment>
<feature type="non-terminal residue" evidence="1">
    <location>
        <position position="102"/>
    </location>
</feature>
<organism evidence="1 2">
    <name type="scientific">Cetraspora pellucida</name>
    <dbReference type="NCBI Taxonomy" id="1433469"/>
    <lineage>
        <taxon>Eukaryota</taxon>
        <taxon>Fungi</taxon>
        <taxon>Fungi incertae sedis</taxon>
        <taxon>Mucoromycota</taxon>
        <taxon>Glomeromycotina</taxon>
        <taxon>Glomeromycetes</taxon>
        <taxon>Diversisporales</taxon>
        <taxon>Gigasporaceae</taxon>
        <taxon>Cetraspora</taxon>
    </lineage>
</organism>
<sequence length="102" mass="12015">MFIEPSEQTAAKVISQKQLTKGTLLGRARKCVELVDYDDSNDSNSLIKMFKEWIYKHEEIQCNKEINMSPNTRHDEVSEYEQVTEDNQNLEQELVMKEDQFI</sequence>
<dbReference type="Proteomes" id="UP000789366">
    <property type="component" value="Unassembled WGS sequence"/>
</dbReference>